<evidence type="ECO:0000259" key="20">
    <source>
        <dbReference type="PROSITE" id="PS51189"/>
    </source>
</evidence>
<dbReference type="PANTHER" id="PTHR37079">
    <property type="entry name" value="SERINE/THREONINE-PROTEIN KINASE ATM"/>
    <property type="match status" value="1"/>
</dbReference>
<dbReference type="SMART" id="SM01343">
    <property type="entry name" value="FATC"/>
    <property type="match status" value="1"/>
</dbReference>
<feature type="domain" description="FAT" evidence="20">
    <location>
        <begin position="1918"/>
        <end position="2504"/>
    </location>
</feature>
<organism evidence="22 23">
    <name type="scientific">Lodderomyces beijingensis</name>
    <dbReference type="NCBI Taxonomy" id="1775926"/>
    <lineage>
        <taxon>Eukaryota</taxon>
        <taxon>Fungi</taxon>
        <taxon>Dikarya</taxon>
        <taxon>Ascomycota</taxon>
        <taxon>Saccharomycotina</taxon>
        <taxon>Pichiomycetes</taxon>
        <taxon>Debaryomycetaceae</taxon>
        <taxon>Candida/Lodderomyces clade</taxon>
        <taxon>Lodderomyces</taxon>
    </lineage>
</organism>
<dbReference type="InterPro" id="IPR011009">
    <property type="entry name" value="Kinase-like_dom_sf"/>
</dbReference>
<gene>
    <name evidence="22" type="ORF">LODBEIA_P41930</name>
</gene>
<dbReference type="InterPro" id="IPR014009">
    <property type="entry name" value="PIK_FAT"/>
</dbReference>
<dbReference type="InterPro" id="IPR036940">
    <property type="entry name" value="PI3/4_kinase_cat_sf"/>
</dbReference>
<feature type="domain" description="FATC" evidence="21">
    <location>
        <begin position="2929"/>
        <end position="2961"/>
    </location>
</feature>
<comment type="similarity">
    <text evidence="3 16">Belongs to the PI3/PI4-kinase family. ATM subfamily.</text>
</comment>
<comment type="catalytic activity">
    <reaction evidence="14 16">
        <text>L-threonyl-[protein] + ATP = O-phospho-L-threonyl-[protein] + ADP + H(+)</text>
        <dbReference type="Rhea" id="RHEA:46608"/>
        <dbReference type="Rhea" id="RHEA-COMP:11060"/>
        <dbReference type="Rhea" id="RHEA-COMP:11605"/>
        <dbReference type="ChEBI" id="CHEBI:15378"/>
        <dbReference type="ChEBI" id="CHEBI:30013"/>
        <dbReference type="ChEBI" id="CHEBI:30616"/>
        <dbReference type="ChEBI" id="CHEBI:61977"/>
        <dbReference type="ChEBI" id="CHEBI:456216"/>
        <dbReference type="EC" id="2.7.11.1"/>
    </reaction>
</comment>
<keyword evidence="11 16" id="KW-0067">ATP-binding</keyword>
<name>A0ABP0ZP87_9ASCO</name>
<dbReference type="Gene3D" id="1.10.1070.11">
    <property type="entry name" value="Phosphatidylinositol 3-/4-kinase, catalytic domain"/>
    <property type="match status" value="1"/>
</dbReference>
<comment type="function">
    <text evidence="16">Serine/threonine protein kinase which activates checkpoint signaling upon genotoxic stresses such as ionizing radiation (IR), ultraviolet light (UV), or DNA replication stalling, thereby acting as a DNA damage sensor. Recognizes the substrate consensus sequence [ST]-Q. Phosphorylates histone H2A to form H2AS128ph (gamma-H2A) at sites of DNA damage, involved in the regulation of DNA damage response mechanism. Required for the control of telomere length and genome stability.</text>
</comment>
<proteinExistence type="inferred from homology"/>
<comment type="catalytic activity">
    <reaction evidence="15">
        <text>L-seryl-[protein] + ATP = O-phospho-L-seryl-[protein] + ADP + H(+)</text>
        <dbReference type="Rhea" id="RHEA:17989"/>
        <dbReference type="Rhea" id="RHEA-COMP:9863"/>
        <dbReference type="Rhea" id="RHEA-COMP:11604"/>
        <dbReference type="ChEBI" id="CHEBI:15378"/>
        <dbReference type="ChEBI" id="CHEBI:29999"/>
        <dbReference type="ChEBI" id="CHEBI:30616"/>
        <dbReference type="ChEBI" id="CHEBI:83421"/>
        <dbReference type="ChEBI" id="CHEBI:456216"/>
        <dbReference type="EC" id="2.7.11.1"/>
    </reaction>
</comment>
<sequence>MTPLDIAKLASSLQSTKVKERNDALAQLESVAGSKYRFSSKGLRSLAAAIFKSIELESRAFKSSQSNSKLSSSVDSRLNLASYSLRLVVERSIEDRINIKYKVFMEICAFIKLFFHVNGEILAPCAVDFAKILSKVLAVRYFTEHLNSKEWTTLYVFVISVIEHGLDDVHLDAHLKRSHERIGTEFWKAMENLLMCDSSTCCIQMYQNRHYLKIVPLMKKTAAVFRKESPIYVSLFKIINKLVPVMATENFKFVHNLIKLGFKLAVTSQSTKWESLQDVILTFFNLSTTHRFITLNNLPKQVGGEDVFLHMVLPDESSDSSPLSPAGKEDEDQEDMISRLEQLVLSMTESGGASLSPESVGVNPPNNDDVDWFKTTNIHLLPRVDPKPWLHALAVTKLLQSYFKLKKSASHSSSSSSRSLKYLRRPHLDVIQTCLFKSSSVLEFCNELLNTRAMVEIQIMGLKVLTFYVELFHFPKEEDWRLDTNDIPQADVADDYFTNSKNNNNNSNNINNSKDLSFDFTLNDHSGTDFTVQSLLCSIVSTFDSDAARFWSLLSARSVIMQSLPSAAKDFIRSSFLRSSFMLALSLLNKENTYVIASNLIFNIVESNAMNLNTVLDESSLTQLDAIIDLPEINGPHSIHDESFKFWYALHKMTSQLNLLKRALLPRKVEDWLTSKWNSTFCSTSKQLSQCMTIPSFLLWLEGSDIELVETSDAWTDFCAGDFSNNISILQKREQDNLERFLTLEAPVEKRCPRVFKFGGSLGSRHERCWIKVIDTFKEFNCERSSEENRLRWLFIIMSVHDMLTTKAHAHDHNHNRQDFSSVVEALNAQITSGYDVEPETDVFATNTHDIIQVWLRDSPRNKSQRNTSSVKVLYERMNQMLDAEYVSGVDFKRKRRLQQHENEEDQYQDQDQEHYIDPEFSNVRVSNSTPSEVSINCDLSYLGVKYNEPAIVQTFRFKLLASRIEDNVGWTGVLSNIVRFMEKLRDEHLLPALLFTVEEILPDAVESPESADLVNALVKLIGSRLLSEQKFEKNELVLVAVSKLLTTVYPVLSSFDNAELTQNCNDVLSWIHRLGSEGFITMIDSSLAYVNLLLRLALVKDADHFCVQTGVEEIGRQFSAATNSMKVGLVNGFSSLIHGLSVSSSSSSASSLSQQEKIYATVFNAFGDPQSSVELGGSYMMFFSKLAQSSSEIFRLAFFNLLECFKFPFLVPYLRMALQQMIKGSQFRDAQDVFCKYKMELFRSWWLYGSFPAFPFQVFGYETLEDFMTQNYRDLTACVLATKCPQNEESRLGGDETFLSKLAGLMKVEVNVLVADSIPLAIAQSYTRDGAKNQVFEILAAQVSNLRKEVQTQLPLIVLEIIKLMGFSREAHIDVQFPKNKLVQSLIDPDSRDITSSSNLVVSLKSGKDLIEQLTTKYCPAPTPFWSAKMVYFLLRRVSMMLGSECISSEQRLLVLRRIKWIILVAGDEALLLPQTVKMLALSISPLLTDDVMTSDVLRIFASFGRVYSTCWASPETLNTVIEVTNGLMSIFKPGFCPLRSTIVGQIEEYLHNCQSSGIKANPAIRIIEGAIKVLNQQQQLTSKVSIESVMACLGRNPSKSLLLLVSNIFDHVDSKQDPSSNYGPSPELELEFELDLSLDQAVTEYLVSLPNSRLNILSESFRLWISTYLANFYFSCQNAEQLDVVKNREFEGLCNYDDPPEVSHYSDAILKLMEYAESDSCNCENAATAESIIAVLLDCYYARPQDISPFVNGQLLDDHFAFFILPMNLRVCALLIDEPKIKYPHITLSEFAKDFEESLFTTYRDNKWCVSFYLAILSEISAYTEIGMIMGAFVIKVPKFAEETLDSLICWYLKLADKKGEADIIKILNAFPRVKNAPISATRIFLKVILSIRSLGKKSTEKGCHLRVFNQLNVGQYYQLASKCKVFKSAIMLFEDVFFNAEDAQYALESRYDDLQRIYENLDSQDLVYGLPVRTTLDHALSTINRVGMPQTKSRFNSGCVDVSLKLNEAPDQSCIQSMAASGMLGISQLMSKSLDSSMGTDESYEWSWKLSKWDMPAPAHPTGTNETVYAVLKRIRDNPFKSNEICKDSLLSIMSRQRGEEKIVSPKDLKLVTRDWIKSLAVVHYFSNAKVGYDAVQTAMKGEMGFEMVEDAVLARQTYFQLMAEIDPAQSSSRKKTGVWWKESLIEVVKYNNLARVANEEQKMISSALLIDGLIKKLQKFDTSAHRNMMNLAIFQQAQTLWSQGNANVAVLMLKELYNSGGVDAPDPILKVDKLLILAMRTQWMSESRQELASSLMAKSVLPTAENAKKLTDPRQQVRIFHIFAKFCESQSKSKQFLESINVKKKRVHELWKDFNDTKRHPPATVEEIRSFNRYLSKMKAVFEKEKQELYQAENDVRQYSMKAVEFYLESLSMGSDSEKDLDKFVALWLELFNVKDLHNFISAKLLALPTAMLLSWCAQLVSRLVDEQSPFQAILKSIISNMCFDHPYHSLHMLISLKMQEELATKDSNAMLHSRVRAANSVWDCLLARQQEPRYVKDVLLPVHRFAQESVTFSKWKQKSSGGGSFQLARSKYAHYWLENLDVVPPPTMTIKVEQSLDYSKVPFLSSMDKTVRIAASGLSHPKIAKFTLTNGFQHVMIFKGGTDDLRQDFIMQQVFQKVQNLFQRDVSGRNTTSGNMNLTIRTYNVVPLGPSCGLIEFVPNSGAFIECIQPYHDKYDKMRVADARKAMDNARASGRGARLLAYEKIEANIKPVLRFFFQDSFRTPETWFDSRIKYSRGLATSSIVGHILGLGDRHCNNILLDKRSGEPIHIDFGVAFDQGKNLAIPETVPFRLTRDLVDGLGITGVEGVFKRSCEHTMRVLRENKEHIMSFLDVLRWDPFYSWTLSPLRKKRLQDEEGGLGLQPEKDGSEAERALSTVSEKLDASGLNVEAAVRELIQEATSTENLAVIFKGWSPFF</sequence>
<evidence type="ECO:0000256" key="3">
    <source>
        <dbReference type="ARBA" id="ARBA00010769"/>
    </source>
</evidence>
<protein>
    <recommendedName>
        <fullName evidence="5 16">Serine/threonine-protein kinase Tel1</fullName>
        <ecNumber evidence="4 16">2.7.11.1</ecNumber>
    </recommendedName>
</protein>
<evidence type="ECO:0000256" key="11">
    <source>
        <dbReference type="ARBA" id="ARBA00022840"/>
    </source>
</evidence>
<feature type="coiled-coil region" evidence="17">
    <location>
        <begin position="2379"/>
        <end position="2406"/>
    </location>
</feature>
<keyword evidence="13 16" id="KW-0539">Nucleus</keyword>
<dbReference type="Pfam" id="PF00454">
    <property type="entry name" value="PI3_PI4_kinase"/>
    <property type="match status" value="1"/>
</dbReference>
<keyword evidence="16" id="KW-0156">Chromatin regulator</keyword>
<reference evidence="22 23" key="1">
    <citation type="submission" date="2024-03" db="EMBL/GenBank/DDBJ databases">
        <authorList>
            <person name="Brejova B."/>
        </authorList>
    </citation>
    <scope>NUCLEOTIDE SEQUENCE [LARGE SCALE GENOMIC DNA]</scope>
    <source>
        <strain evidence="22 23">CBS 14171</strain>
    </source>
</reference>
<dbReference type="SMART" id="SM00146">
    <property type="entry name" value="PI3Kc"/>
    <property type="match status" value="1"/>
</dbReference>
<evidence type="ECO:0000256" key="1">
    <source>
        <dbReference type="ARBA" id="ARBA00004123"/>
    </source>
</evidence>
<dbReference type="EMBL" id="OZ022409">
    <property type="protein sequence ID" value="CAK9440093.1"/>
    <property type="molecule type" value="Genomic_DNA"/>
</dbReference>
<dbReference type="SUPFAM" id="SSF56112">
    <property type="entry name" value="Protein kinase-like (PK-like)"/>
    <property type="match status" value="1"/>
</dbReference>
<dbReference type="PROSITE" id="PS00916">
    <property type="entry name" value="PI3_4_KINASE_2"/>
    <property type="match status" value="1"/>
</dbReference>
<dbReference type="EC" id="2.7.11.1" evidence="4 16"/>
<feature type="domain" description="PI3K/PI4K catalytic" evidence="19">
    <location>
        <begin position="2613"/>
        <end position="2927"/>
    </location>
</feature>
<keyword evidence="16" id="KW-0158">Chromosome</keyword>
<keyword evidence="12 16" id="KW-0779">Telomere</keyword>
<dbReference type="InterPro" id="IPR018936">
    <property type="entry name" value="PI3/4_kinase_CS"/>
</dbReference>
<dbReference type="GeneID" id="92209389"/>
<evidence type="ECO:0000313" key="22">
    <source>
        <dbReference type="EMBL" id="CAK9440093.1"/>
    </source>
</evidence>
<accession>A0ABP0ZP87</accession>
<dbReference type="Proteomes" id="UP001497383">
    <property type="component" value="Chromosome 5"/>
</dbReference>
<keyword evidence="7 16" id="KW-0808">Transferase</keyword>
<dbReference type="InterPro" id="IPR003152">
    <property type="entry name" value="FATC_dom"/>
</dbReference>
<evidence type="ECO:0000256" key="9">
    <source>
        <dbReference type="ARBA" id="ARBA00022763"/>
    </source>
</evidence>
<dbReference type="InterPro" id="IPR000403">
    <property type="entry name" value="PI3/4_kinase_cat_dom"/>
</dbReference>
<evidence type="ECO:0000256" key="12">
    <source>
        <dbReference type="ARBA" id="ARBA00022895"/>
    </source>
</evidence>
<evidence type="ECO:0000259" key="19">
    <source>
        <dbReference type="PROSITE" id="PS50290"/>
    </source>
</evidence>
<dbReference type="PANTHER" id="PTHR37079:SF4">
    <property type="entry name" value="SERINE_THREONINE-PROTEIN KINASE ATM"/>
    <property type="match status" value="1"/>
</dbReference>
<keyword evidence="23" id="KW-1185">Reference proteome</keyword>
<dbReference type="InterPro" id="IPR021668">
    <property type="entry name" value="TAN"/>
</dbReference>
<evidence type="ECO:0000259" key="21">
    <source>
        <dbReference type="PROSITE" id="PS51190"/>
    </source>
</evidence>
<evidence type="ECO:0000256" key="16">
    <source>
        <dbReference type="RuleBase" id="RU365027"/>
    </source>
</evidence>
<dbReference type="InterPro" id="IPR044107">
    <property type="entry name" value="PIKKc_ATM"/>
</dbReference>
<evidence type="ECO:0000256" key="18">
    <source>
        <dbReference type="SAM" id="MobiDB-lite"/>
    </source>
</evidence>
<dbReference type="PROSITE" id="PS50290">
    <property type="entry name" value="PI3_4_KINASE_3"/>
    <property type="match status" value="1"/>
</dbReference>
<evidence type="ECO:0000256" key="5">
    <source>
        <dbReference type="ARBA" id="ARBA00014619"/>
    </source>
</evidence>
<keyword evidence="10 16" id="KW-0418">Kinase</keyword>
<keyword evidence="8 16" id="KW-0547">Nucleotide-binding</keyword>
<feature type="compositionally biased region" description="Basic and acidic residues" evidence="18">
    <location>
        <begin position="2908"/>
        <end position="2917"/>
    </location>
</feature>
<dbReference type="PROSITE" id="PS51189">
    <property type="entry name" value="FAT"/>
    <property type="match status" value="1"/>
</dbReference>
<keyword evidence="6 16" id="KW-0723">Serine/threonine-protein kinase</keyword>
<evidence type="ECO:0000256" key="7">
    <source>
        <dbReference type="ARBA" id="ARBA00022679"/>
    </source>
</evidence>
<evidence type="ECO:0000256" key="17">
    <source>
        <dbReference type="SAM" id="Coils"/>
    </source>
</evidence>
<evidence type="ECO:0000256" key="6">
    <source>
        <dbReference type="ARBA" id="ARBA00022527"/>
    </source>
</evidence>
<feature type="region of interest" description="Disordered" evidence="18">
    <location>
        <begin position="2900"/>
        <end position="2919"/>
    </location>
</feature>
<dbReference type="PROSITE" id="PS51190">
    <property type="entry name" value="FATC"/>
    <property type="match status" value="1"/>
</dbReference>
<evidence type="ECO:0000313" key="23">
    <source>
        <dbReference type="Proteomes" id="UP001497383"/>
    </source>
</evidence>
<dbReference type="Pfam" id="PF11640">
    <property type="entry name" value="TAN"/>
    <property type="match status" value="1"/>
</dbReference>
<evidence type="ECO:0000256" key="15">
    <source>
        <dbReference type="ARBA" id="ARBA00048679"/>
    </source>
</evidence>
<evidence type="ECO:0000256" key="14">
    <source>
        <dbReference type="ARBA" id="ARBA00047899"/>
    </source>
</evidence>
<dbReference type="InterPro" id="IPR038980">
    <property type="entry name" value="ATM_plant"/>
</dbReference>
<evidence type="ECO:0000256" key="13">
    <source>
        <dbReference type="ARBA" id="ARBA00023242"/>
    </source>
</evidence>
<evidence type="ECO:0000256" key="2">
    <source>
        <dbReference type="ARBA" id="ARBA00004574"/>
    </source>
</evidence>
<dbReference type="Pfam" id="PF02260">
    <property type="entry name" value="FATC"/>
    <property type="match status" value="1"/>
</dbReference>
<evidence type="ECO:0000256" key="4">
    <source>
        <dbReference type="ARBA" id="ARBA00012513"/>
    </source>
</evidence>
<dbReference type="SMART" id="SM01342">
    <property type="entry name" value="TAN"/>
    <property type="match status" value="1"/>
</dbReference>
<evidence type="ECO:0000256" key="10">
    <source>
        <dbReference type="ARBA" id="ARBA00022777"/>
    </source>
</evidence>
<dbReference type="CDD" id="cd05171">
    <property type="entry name" value="PIKKc_ATM"/>
    <property type="match status" value="1"/>
</dbReference>
<dbReference type="Gene3D" id="3.30.1010.10">
    <property type="entry name" value="Phosphatidylinositol 3-kinase Catalytic Subunit, Chain A, domain 4"/>
    <property type="match status" value="1"/>
</dbReference>
<keyword evidence="9 16" id="KW-0227">DNA damage</keyword>
<dbReference type="RefSeq" id="XP_066831131.1">
    <property type="nucleotide sequence ID" value="XM_066974387.1"/>
</dbReference>
<keyword evidence="17" id="KW-0175">Coiled coil</keyword>
<dbReference type="PROSITE" id="PS00915">
    <property type="entry name" value="PI3_4_KINASE_1"/>
    <property type="match status" value="1"/>
</dbReference>
<comment type="subcellular location">
    <subcellularLocation>
        <location evidence="2 16">Chromosome</location>
        <location evidence="2 16">Telomere</location>
    </subcellularLocation>
    <subcellularLocation>
        <location evidence="1 16">Nucleus</location>
    </subcellularLocation>
</comment>
<evidence type="ECO:0000256" key="8">
    <source>
        <dbReference type="ARBA" id="ARBA00022741"/>
    </source>
</evidence>